<dbReference type="RefSeq" id="WP_377850831.1">
    <property type="nucleotide sequence ID" value="NZ_JBHLZU010000006.1"/>
</dbReference>
<evidence type="ECO:0000313" key="2">
    <source>
        <dbReference type="Proteomes" id="UP001589693"/>
    </source>
</evidence>
<dbReference type="EMBL" id="JBHLZU010000006">
    <property type="protein sequence ID" value="MFB9903676.1"/>
    <property type="molecule type" value="Genomic_DNA"/>
</dbReference>
<protein>
    <recommendedName>
        <fullName evidence="3">Nitroreductase domain-containing protein</fullName>
    </recommendedName>
</protein>
<dbReference type="SUPFAM" id="SSF55469">
    <property type="entry name" value="FMN-dependent nitroreductase-like"/>
    <property type="match status" value="1"/>
</dbReference>
<dbReference type="PANTHER" id="PTHR43745">
    <property type="entry name" value="NITROREDUCTASE MJ1384-RELATED"/>
    <property type="match status" value="1"/>
</dbReference>
<name>A0ABV5ZVC5_9PSEU</name>
<dbReference type="PANTHER" id="PTHR43745:SF2">
    <property type="entry name" value="NITROREDUCTASE MJ1384-RELATED"/>
    <property type="match status" value="1"/>
</dbReference>
<evidence type="ECO:0008006" key="3">
    <source>
        <dbReference type="Google" id="ProtNLM"/>
    </source>
</evidence>
<evidence type="ECO:0000313" key="1">
    <source>
        <dbReference type="EMBL" id="MFB9903676.1"/>
    </source>
</evidence>
<gene>
    <name evidence="1" type="ORF">ACFFQA_06985</name>
</gene>
<dbReference type="Proteomes" id="UP001589693">
    <property type="component" value="Unassembled WGS sequence"/>
</dbReference>
<reference evidence="1 2" key="1">
    <citation type="submission" date="2024-09" db="EMBL/GenBank/DDBJ databases">
        <authorList>
            <person name="Sun Q."/>
            <person name="Mori K."/>
        </authorList>
    </citation>
    <scope>NUCLEOTIDE SEQUENCE [LARGE SCALE GENOMIC DNA]</scope>
    <source>
        <strain evidence="1 2">TBRC 7907</strain>
    </source>
</reference>
<comment type="caution">
    <text evidence="1">The sequence shown here is derived from an EMBL/GenBank/DDBJ whole genome shotgun (WGS) entry which is preliminary data.</text>
</comment>
<accession>A0ABV5ZVC5</accession>
<sequence length="813" mass="85218">MSSSAPTAPNRIAATRMSAAVAGDPQFTLPARARTLPGLLQVPLPTGYLVEGAAARQVFSGKASVTLLPRVLALLDGVRTYAEIAETMGIRETDVVSIVSLLYVRGLVEEGMDPAVPEEPVPLWLARTIDSTRVHRSGHSALRELRSARVAVVGPPHLTTELAELLTANSVTVTPQPITAAARLTADDLPGDSTLVVGLSDGRWAPEWLHDLDRAVRDRGGVWLRAALTGARLEIGPRFDARVGLDLARWELGAVSTSDEDGGAELTGPGEAVRSTALALLATEITNVVARIGQGEGLTTAVRVDLETAETTSLAVAPGPIATLAPGDAPAHSVAVSFDEMVRFPPKDQAFPKGHLMHYMPANTAKQFEHKVYPPASRIPLPPLTVADIHALAAADAPVGVERLVLAVRTAFGLQPGGAERGDGHVHRYHATGGNLGSPQAYLAIRDVEGLAPGWWSYDPFANELAAVAPLRAESERWLDNAAPGAPAVLVATGALNRVAGKYGPFAARVIHMDAGVALHQFGESCRLLGLAARRVGKVRFGDAARLLHVDPAKEPVTEIVRIDRAAAASAGTSCAVSSFTTPVRVHSGTEFLVPHALGSREDVMATLIDELQEQLAPAACGRLGGAAWSPEEYAAALANRHGGRYYGPGEVGGDELEALLRRADRAGSLGWGEPGTGRLGYLVLALRIAGLEPGFHRFDPASGFTMVAPLPAGFPVGEAVLQAEFAQAAAIGTVTGHIPHAVHELGAHGYRILLARGCAAVNEVWLGALAAGRECCGFAGLIPHALTRHGGLDLREEVPLFTFAIGEAPLPR</sequence>
<proteinExistence type="predicted"/>
<dbReference type="InterPro" id="IPR000415">
    <property type="entry name" value="Nitroreductase-like"/>
</dbReference>
<dbReference type="Gene3D" id="3.40.109.10">
    <property type="entry name" value="NADH Oxidase"/>
    <property type="match status" value="2"/>
</dbReference>
<organism evidence="1 2">
    <name type="scientific">Allokutzneria oryzae</name>
    <dbReference type="NCBI Taxonomy" id="1378989"/>
    <lineage>
        <taxon>Bacteria</taxon>
        <taxon>Bacillati</taxon>
        <taxon>Actinomycetota</taxon>
        <taxon>Actinomycetes</taxon>
        <taxon>Pseudonocardiales</taxon>
        <taxon>Pseudonocardiaceae</taxon>
        <taxon>Allokutzneria</taxon>
    </lineage>
</organism>
<keyword evidence="2" id="KW-1185">Reference proteome</keyword>
<dbReference type="InterPro" id="IPR052544">
    <property type="entry name" value="Bacteriocin_Proc_Enz"/>
</dbReference>